<feature type="non-terminal residue" evidence="1">
    <location>
        <position position="142"/>
    </location>
</feature>
<accession>A0A067PZI6</accession>
<dbReference type="EMBL" id="KL197716">
    <property type="protein sequence ID" value="KDQ59295.1"/>
    <property type="molecule type" value="Genomic_DNA"/>
</dbReference>
<dbReference type="STRING" id="933084.A0A067PZI6"/>
<gene>
    <name evidence="1" type="ORF">JAAARDRAFT_715845</name>
</gene>
<protein>
    <submittedName>
        <fullName evidence="1">Uncharacterized protein</fullName>
    </submittedName>
</protein>
<dbReference type="Proteomes" id="UP000027265">
    <property type="component" value="Unassembled WGS sequence"/>
</dbReference>
<proteinExistence type="predicted"/>
<keyword evidence="2" id="KW-1185">Reference proteome</keyword>
<evidence type="ECO:0000313" key="2">
    <source>
        <dbReference type="Proteomes" id="UP000027265"/>
    </source>
</evidence>
<dbReference type="InParanoid" id="A0A067PZI6"/>
<sequence length="142" mass="15852">MTPVRVEKYVSDFSYPRNAPLHSLVDDSKLIPSLLPFWDGPKEKWFITGSTGDAWEVGDIEKLQDELKNANIIKATKIRLWAVQIPLPAVPPLVLAVVPIAGSTTAVKLFRMEKELLDCLLPRRFNIISLASDGASVEREAR</sequence>
<name>A0A067PZI6_9AGAM</name>
<dbReference type="HOGENOM" id="CLU_1829944_0_0_1"/>
<dbReference type="AlphaFoldDB" id="A0A067PZI6"/>
<evidence type="ECO:0000313" key="1">
    <source>
        <dbReference type="EMBL" id="KDQ59295.1"/>
    </source>
</evidence>
<reference evidence="2" key="1">
    <citation type="journal article" date="2014" name="Proc. Natl. Acad. Sci. U.S.A.">
        <title>Extensive sampling of basidiomycete genomes demonstrates inadequacy of the white-rot/brown-rot paradigm for wood decay fungi.</title>
        <authorList>
            <person name="Riley R."/>
            <person name="Salamov A.A."/>
            <person name="Brown D.W."/>
            <person name="Nagy L.G."/>
            <person name="Floudas D."/>
            <person name="Held B.W."/>
            <person name="Levasseur A."/>
            <person name="Lombard V."/>
            <person name="Morin E."/>
            <person name="Otillar R."/>
            <person name="Lindquist E.A."/>
            <person name="Sun H."/>
            <person name="LaButti K.M."/>
            <person name="Schmutz J."/>
            <person name="Jabbour D."/>
            <person name="Luo H."/>
            <person name="Baker S.E."/>
            <person name="Pisabarro A.G."/>
            <person name="Walton J.D."/>
            <person name="Blanchette R.A."/>
            <person name="Henrissat B."/>
            <person name="Martin F."/>
            <person name="Cullen D."/>
            <person name="Hibbett D.S."/>
            <person name="Grigoriev I.V."/>
        </authorList>
    </citation>
    <scope>NUCLEOTIDE SEQUENCE [LARGE SCALE GENOMIC DNA]</scope>
    <source>
        <strain evidence="2">MUCL 33604</strain>
    </source>
</reference>
<organism evidence="1 2">
    <name type="scientific">Jaapia argillacea MUCL 33604</name>
    <dbReference type="NCBI Taxonomy" id="933084"/>
    <lineage>
        <taxon>Eukaryota</taxon>
        <taxon>Fungi</taxon>
        <taxon>Dikarya</taxon>
        <taxon>Basidiomycota</taxon>
        <taxon>Agaricomycotina</taxon>
        <taxon>Agaricomycetes</taxon>
        <taxon>Agaricomycetidae</taxon>
        <taxon>Jaapiales</taxon>
        <taxon>Jaapiaceae</taxon>
        <taxon>Jaapia</taxon>
    </lineage>
</organism>
<dbReference type="OrthoDB" id="73076at2759"/>